<keyword evidence="2" id="KW-1185">Reference proteome</keyword>
<proteinExistence type="predicted"/>
<dbReference type="EMBL" id="JACBYF010000001">
    <property type="protein sequence ID" value="NYS46624.1"/>
    <property type="molecule type" value="Genomic_DNA"/>
</dbReference>
<dbReference type="RefSeq" id="WP_179939659.1">
    <property type="nucleotide sequence ID" value="NZ_JACBYF010000001.1"/>
</dbReference>
<protein>
    <submittedName>
        <fullName evidence="1">Competence protein ComK</fullName>
    </submittedName>
</protein>
<organism evidence="1 2">
    <name type="scientific">Gemelliphila palaticanis</name>
    <dbReference type="NCBI Taxonomy" id="81950"/>
    <lineage>
        <taxon>Bacteria</taxon>
        <taxon>Bacillati</taxon>
        <taxon>Bacillota</taxon>
        <taxon>Bacilli</taxon>
        <taxon>Bacillales</taxon>
        <taxon>Gemellaceae</taxon>
        <taxon>Gemelliphila</taxon>
    </lineage>
</organism>
<evidence type="ECO:0000313" key="1">
    <source>
        <dbReference type="EMBL" id="NYS46624.1"/>
    </source>
</evidence>
<gene>
    <name evidence="1" type="ORF">HZY85_00245</name>
</gene>
<name>A0ABX2SX27_9BACL</name>
<dbReference type="InterPro" id="IPR010461">
    <property type="entry name" value="ComK"/>
</dbReference>
<evidence type="ECO:0000313" key="2">
    <source>
        <dbReference type="Proteomes" id="UP000531840"/>
    </source>
</evidence>
<comment type="caution">
    <text evidence="1">The sequence shown here is derived from an EMBL/GenBank/DDBJ whole genome shotgun (WGS) entry which is preliminary data.</text>
</comment>
<dbReference type="Pfam" id="PF06338">
    <property type="entry name" value="ComK"/>
    <property type="match status" value="1"/>
</dbReference>
<dbReference type="Proteomes" id="UP000531840">
    <property type="component" value="Unassembled WGS sequence"/>
</dbReference>
<accession>A0ABX2SX27</accession>
<reference evidence="1 2" key="1">
    <citation type="submission" date="2020-07" db="EMBL/GenBank/DDBJ databases">
        <title>MOT database genomes.</title>
        <authorList>
            <person name="Joseph S."/>
            <person name="Aduse-Opoku J."/>
            <person name="Hashim A."/>
            <person name="Wade W."/>
            <person name="Curtis M."/>
        </authorList>
    </citation>
    <scope>NUCLEOTIDE SEQUENCE [LARGE SCALE GENOMIC DNA]</scope>
    <source>
        <strain evidence="1 2">CIP 106318</strain>
    </source>
</reference>
<sequence>MNYYSTKDLTVLLKKYDFMAIKCYYDNLGILVSEVYCNDSDILLIDSKPSKIINVICELYNNDDYAYCSKKTKKIILCDKKIPILVNDEYGSIWLPFGSTNNDNEGSIWLNMNFISLNPHNVLIDKKNKFIELIFQDGQKIKLDINYKNFMAKWGEGAALKYEIDKIRKRITTSNIYI</sequence>